<dbReference type="Proteomes" id="UP000053201">
    <property type="component" value="Unassembled WGS sequence"/>
</dbReference>
<feature type="compositionally biased region" description="Polar residues" evidence="5">
    <location>
        <begin position="107"/>
        <end position="118"/>
    </location>
</feature>
<evidence type="ECO:0000256" key="4">
    <source>
        <dbReference type="RuleBase" id="RU000304"/>
    </source>
</evidence>
<dbReference type="InterPro" id="IPR011009">
    <property type="entry name" value="Kinase-like_dom_sf"/>
</dbReference>
<evidence type="ECO:0000259" key="6">
    <source>
        <dbReference type="PROSITE" id="PS50011"/>
    </source>
</evidence>
<dbReference type="InterPro" id="IPR017441">
    <property type="entry name" value="Protein_kinase_ATP_BS"/>
</dbReference>
<dbReference type="eggNOG" id="KOG0590">
    <property type="taxonomic scope" value="Eukaryota"/>
</dbReference>
<feature type="compositionally biased region" description="Low complexity" evidence="5">
    <location>
        <begin position="1"/>
        <end position="24"/>
    </location>
</feature>
<dbReference type="GO" id="GO:0045719">
    <property type="term" value="P:negative regulation of glycogen biosynthetic process"/>
    <property type="evidence" value="ECO:0007669"/>
    <property type="project" value="TreeGrafter"/>
</dbReference>
<sequence>MAASALVSMRSSSSSSNQAAAPAAERSNGVVGVQGPLVEKRHFADPTPSILRRSRNSPEEMKRGLSAGSSCNSTYTNDERISPTGDGGRKVHFLELLGPIKKFLGRSPSNTGHARNSSNGPGATTPGNGTVPAAQHQVAAAFARPVAIRANTAPVNNSTPCTLKEKYGKPCQLLGKGANGNCWLVRRHTDQKVFAVKEFRRRRENESQRQYMKKLTNEYCIGSLLHHPNVVETLDIIFEKGHCYEVMELCEGGDLFEAISSHTMTTEESNCIFAQLMQGVAYLHSIGVCHRDLKPENCLFDSNNHLKIIDFGSADVVKSPFETECRRSTGRCGSGPYMAPEEFTQPSYDGRKVDVWACAIIYLAMMFQRFPWHSAKGSDEHYAAYVENGGHSKFFDRLPDGPRQILSRMLDPNPDRRATIDECLEDEWVKSIVVCDECVTRHQHGRVARNGVKMK</sequence>
<dbReference type="OrthoDB" id="6513151at2759"/>
<dbReference type="VEuPathDB" id="FungiDB:SPPG_08506"/>
<dbReference type="GO" id="GO:0005524">
    <property type="term" value="F:ATP binding"/>
    <property type="evidence" value="ECO:0007669"/>
    <property type="project" value="UniProtKB-UniRule"/>
</dbReference>
<dbReference type="AlphaFoldDB" id="A0A0L0H5Y8"/>
<dbReference type="PANTHER" id="PTHR24346">
    <property type="entry name" value="MAP/MICROTUBULE AFFINITY-REGULATING KINASE"/>
    <property type="match status" value="1"/>
</dbReference>
<feature type="domain" description="Protein kinase" evidence="6">
    <location>
        <begin position="168"/>
        <end position="429"/>
    </location>
</feature>
<keyword evidence="7" id="KW-0418">Kinase</keyword>
<dbReference type="PROSITE" id="PS50011">
    <property type="entry name" value="PROTEIN_KINASE_DOM"/>
    <property type="match status" value="1"/>
</dbReference>
<keyword evidence="8" id="KW-1185">Reference proteome</keyword>
<evidence type="ECO:0000256" key="5">
    <source>
        <dbReference type="SAM" id="MobiDB-lite"/>
    </source>
</evidence>
<dbReference type="GO" id="GO:0005634">
    <property type="term" value="C:nucleus"/>
    <property type="evidence" value="ECO:0007669"/>
    <property type="project" value="TreeGrafter"/>
</dbReference>
<dbReference type="FunCoup" id="A0A0L0H5Y8">
    <property type="interactions" value="58"/>
</dbReference>
<name>A0A0L0H5Y8_SPIPD</name>
<dbReference type="GeneID" id="27691665"/>
<evidence type="ECO:0000256" key="3">
    <source>
        <dbReference type="PROSITE-ProRule" id="PRU10141"/>
    </source>
</evidence>
<dbReference type="InterPro" id="IPR008271">
    <property type="entry name" value="Ser/Thr_kinase_AS"/>
</dbReference>
<protein>
    <submittedName>
        <fullName evidence="7">HAL protein kinase</fullName>
    </submittedName>
</protein>
<feature type="compositionally biased region" description="Polar residues" evidence="5">
    <location>
        <begin position="67"/>
        <end position="76"/>
    </location>
</feature>
<dbReference type="CDD" id="cd13994">
    <property type="entry name" value="STKc_HAL4_like"/>
    <property type="match status" value="1"/>
</dbReference>
<feature type="region of interest" description="Disordered" evidence="5">
    <location>
        <begin position="104"/>
        <end position="131"/>
    </location>
</feature>
<dbReference type="EMBL" id="KQ257471">
    <property type="protein sequence ID" value="KNC96118.1"/>
    <property type="molecule type" value="Genomic_DNA"/>
</dbReference>
<dbReference type="OMA" id="ECCFRQI"/>
<dbReference type="Gene3D" id="1.10.510.10">
    <property type="entry name" value="Transferase(Phosphotransferase) domain 1"/>
    <property type="match status" value="1"/>
</dbReference>
<gene>
    <name evidence="7" type="ORF">SPPG_08506</name>
</gene>
<dbReference type="GO" id="GO:0035556">
    <property type="term" value="P:intracellular signal transduction"/>
    <property type="evidence" value="ECO:0007669"/>
    <property type="project" value="TreeGrafter"/>
</dbReference>
<dbReference type="GO" id="GO:0004674">
    <property type="term" value="F:protein serine/threonine kinase activity"/>
    <property type="evidence" value="ECO:0007669"/>
    <property type="project" value="UniProtKB-KW"/>
</dbReference>
<keyword evidence="1 3" id="KW-0547">Nucleotide-binding</keyword>
<dbReference type="SMART" id="SM00220">
    <property type="entry name" value="S_TKc"/>
    <property type="match status" value="1"/>
</dbReference>
<proteinExistence type="inferred from homology"/>
<evidence type="ECO:0000256" key="1">
    <source>
        <dbReference type="ARBA" id="ARBA00022741"/>
    </source>
</evidence>
<reference evidence="7 8" key="1">
    <citation type="submission" date="2009-08" db="EMBL/GenBank/DDBJ databases">
        <title>The Genome Sequence of Spizellomyces punctatus strain DAOM BR117.</title>
        <authorList>
            <consortium name="The Broad Institute Genome Sequencing Platform"/>
            <person name="Russ C."/>
            <person name="Cuomo C."/>
            <person name="Shea T."/>
            <person name="Young S.K."/>
            <person name="Zeng Q."/>
            <person name="Koehrsen M."/>
            <person name="Haas B."/>
            <person name="Borodovsky M."/>
            <person name="Guigo R."/>
            <person name="Alvarado L."/>
            <person name="Berlin A."/>
            <person name="Bochicchio J."/>
            <person name="Borenstein D."/>
            <person name="Chapman S."/>
            <person name="Chen Z."/>
            <person name="Engels R."/>
            <person name="Freedman E."/>
            <person name="Gellesch M."/>
            <person name="Goldberg J."/>
            <person name="Griggs A."/>
            <person name="Gujja S."/>
            <person name="Heiman D."/>
            <person name="Hepburn T."/>
            <person name="Howarth C."/>
            <person name="Jen D."/>
            <person name="Larson L."/>
            <person name="Lewis B."/>
            <person name="Mehta T."/>
            <person name="Park D."/>
            <person name="Pearson M."/>
            <person name="Roberts A."/>
            <person name="Saif S."/>
            <person name="Shenoy N."/>
            <person name="Sisk P."/>
            <person name="Stolte C."/>
            <person name="Sykes S."/>
            <person name="Thomson T."/>
            <person name="Walk T."/>
            <person name="White J."/>
            <person name="Yandava C."/>
            <person name="Burger G."/>
            <person name="Gray M.W."/>
            <person name="Holland P.W.H."/>
            <person name="King N."/>
            <person name="Lang F.B.F."/>
            <person name="Roger A.J."/>
            <person name="Ruiz-Trillo I."/>
            <person name="Lander E."/>
            <person name="Nusbaum C."/>
        </authorList>
    </citation>
    <scope>NUCLEOTIDE SEQUENCE [LARGE SCALE GENOMIC DNA]</scope>
    <source>
        <strain evidence="7 8">DAOM BR117</strain>
    </source>
</reference>
<keyword evidence="4" id="KW-0723">Serine/threonine-protein kinase</keyword>
<dbReference type="InParanoid" id="A0A0L0H5Y8"/>
<keyword evidence="2 3" id="KW-0067">ATP-binding</keyword>
<dbReference type="SUPFAM" id="SSF56112">
    <property type="entry name" value="Protein kinase-like (PK-like)"/>
    <property type="match status" value="1"/>
</dbReference>
<feature type="binding site" evidence="3">
    <location>
        <position position="197"/>
    </location>
    <ligand>
        <name>ATP</name>
        <dbReference type="ChEBI" id="CHEBI:30616"/>
    </ligand>
</feature>
<organism evidence="7 8">
    <name type="scientific">Spizellomyces punctatus (strain DAOM BR117)</name>
    <dbReference type="NCBI Taxonomy" id="645134"/>
    <lineage>
        <taxon>Eukaryota</taxon>
        <taxon>Fungi</taxon>
        <taxon>Fungi incertae sedis</taxon>
        <taxon>Chytridiomycota</taxon>
        <taxon>Chytridiomycota incertae sedis</taxon>
        <taxon>Chytridiomycetes</taxon>
        <taxon>Spizellomycetales</taxon>
        <taxon>Spizellomycetaceae</taxon>
        <taxon>Spizellomyces</taxon>
    </lineage>
</organism>
<feature type="compositionally biased region" description="Basic and acidic residues" evidence="5">
    <location>
        <begin position="77"/>
        <end position="87"/>
    </location>
</feature>
<dbReference type="PANTHER" id="PTHR24346:SF51">
    <property type="entry name" value="PAS DOMAIN-CONTAINING SERINE_THREONINE-PROTEIN KINASE"/>
    <property type="match status" value="1"/>
</dbReference>
<feature type="compositionally biased region" description="Low complexity" evidence="5">
    <location>
        <begin position="119"/>
        <end position="131"/>
    </location>
</feature>
<evidence type="ECO:0000313" key="8">
    <source>
        <dbReference type="Proteomes" id="UP000053201"/>
    </source>
</evidence>
<evidence type="ECO:0000313" key="7">
    <source>
        <dbReference type="EMBL" id="KNC96118.1"/>
    </source>
</evidence>
<evidence type="ECO:0000256" key="2">
    <source>
        <dbReference type="ARBA" id="ARBA00022840"/>
    </source>
</evidence>
<dbReference type="STRING" id="645134.A0A0L0H5Y8"/>
<accession>A0A0L0H5Y8</accession>
<keyword evidence="7" id="KW-0808">Transferase</keyword>
<dbReference type="PROSITE" id="PS00108">
    <property type="entry name" value="PROTEIN_KINASE_ST"/>
    <property type="match status" value="1"/>
</dbReference>
<dbReference type="GO" id="GO:0005829">
    <property type="term" value="C:cytosol"/>
    <property type="evidence" value="ECO:0007669"/>
    <property type="project" value="TreeGrafter"/>
</dbReference>
<dbReference type="InterPro" id="IPR000719">
    <property type="entry name" value="Prot_kinase_dom"/>
</dbReference>
<dbReference type="PROSITE" id="PS00107">
    <property type="entry name" value="PROTEIN_KINASE_ATP"/>
    <property type="match status" value="1"/>
</dbReference>
<dbReference type="Pfam" id="PF00069">
    <property type="entry name" value="Pkinase"/>
    <property type="match status" value="1"/>
</dbReference>
<feature type="region of interest" description="Disordered" evidence="5">
    <location>
        <begin position="1"/>
        <end position="87"/>
    </location>
</feature>
<comment type="similarity">
    <text evidence="4">Belongs to the protein kinase superfamily.</text>
</comment>
<dbReference type="RefSeq" id="XP_016604158.1">
    <property type="nucleotide sequence ID" value="XM_016756657.1"/>
</dbReference>